<evidence type="ECO:0000256" key="2">
    <source>
        <dbReference type="ARBA" id="ARBA00022723"/>
    </source>
</evidence>
<evidence type="ECO:0000256" key="7">
    <source>
        <dbReference type="PROSITE-ProRule" id="PRU00027"/>
    </source>
</evidence>
<dbReference type="InterPro" id="IPR012337">
    <property type="entry name" value="RNaseH-like_sf"/>
</dbReference>
<dbReference type="Proteomes" id="UP001459277">
    <property type="component" value="Unassembled WGS sequence"/>
</dbReference>
<feature type="region of interest" description="Disordered" evidence="8">
    <location>
        <begin position="1"/>
        <end position="23"/>
    </location>
</feature>
<evidence type="ECO:0000313" key="10">
    <source>
        <dbReference type="EMBL" id="KAL0012664.1"/>
    </source>
</evidence>
<name>A0AAW2DR86_9ROSI</name>
<evidence type="ECO:0000259" key="9">
    <source>
        <dbReference type="PROSITE" id="PS50808"/>
    </source>
</evidence>
<gene>
    <name evidence="10" type="ORF">SO802_007772</name>
</gene>
<dbReference type="PROSITE" id="PS50808">
    <property type="entry name" value="ZF_BED"/>
    <property type="match status" value="1"/>
</dbReference>
<keyword evidence="4" id="KW-0862">Zinc</keyword>
<dbReference type="PANTHER" id="PTHR32166">
    <property type="entry name" value="OSJNBA0013A04.12 PROTEIN"/>
    <property type="match status" value="1"/>
</dbReference>
<comment type="subcellular location">
    <subcellularLocation>
        <location evidence="1">Nucleus</location>
    </subcellularLocation>
</comment>
<dbReference type="Pfam" id="PF04937">
    <property type="entry name" value="DUF659"/>
    <property type="match status" value="1"/>
</dbReference>
<evidence type="ECO:0000256" key="5">
    <source>
        <dbReference type="ARBA" id="ARBA00023125"/>
    </source>
</evidence>
<dbReference type="InterPro" id="IPR007021">
    <property type="entry name" value="DUF659"/>
</dbReference>
<dbReference type="InterPro" id="IPR003656">
    <property type="entry name" value="Znf_BED"/>
</dbReference>
<protein>
    <recommendedName>
        <fullName evidence="9">BED-type domain-containing protein</fullName>
    </recommendedName>
</protein>
<keyword evidence="2" id="KW-0479">Metal-binding</keyword>
<evidence type="ECO:0000256" key="1">
    <source>
        <dbReference type="ARBA" id="ARBA00004123"/>
    </source>
</evidence>
<reference evidence="10 11" key="1">
    <citation type="submission" date="2024-01" db="EMBL/GenBank/DDBJ databases">
        <title>A telomere-to-telomere, gap-free genome of sweet tea (Lithocarpus litseifolius).</title>
        <authorList>
            <person name="Zhou J."/>
        </authorList>
    </citation>
    <scope>NUCLEOTIDE SEQUENCE [LARGE SCALE GENOMIC DNA]</scope>
    <source>
        <strain evidence="10">Zhou-2022a</strain>
        <tissue evidence="10">Leaf</tissue>
    </source>
</reference>
<dbReference type="GO" id="GO:0046983">
    <property type="term" value="F:protein dimerization activity"/>
    <property type="evidence" value="ECO:0007669"/>
    <property type="project" value="InterPro"/>
</dbReference>
<evidence type="ECO:0000256" key="8">
    <source>
        <dbReference type="SAM" id="MobiDB-lite"/>
    </source>
</evidence>
<evidence type="ECO:0000256" key="4">
    <source>
        <dbReference type="ARBA" id="ARBA00022833"/>
    </source>
</evidence>
<keyword evidence="6" id="KW-0539">Nucleus</keyword>
<dbReference type="EMBL" id="JAZDWU010000002">
    <property type="protein sequence ID" value="KAL0012664.1"/>
    <property type="molecule type" value="Genomic_DNA"/>
</dbReference>
<evidence type="ECO:0000256" key="6">
    <source>
        <dbReference type="ARBA" id="ARBA00023242"/>
    </source>
</evidence>
<organism evidence="10 11">
    <name type="scientific">Lithocarpus litseifolius</name>
    <dbReference type="NCBI Taxonomy" id="425828"/>
    <lineage>
        <taxon>Eukaryota</taxon>
        <taxon>Viridiplantae</taxon>
        <taxon>Streptophyta</taxon>
        <taxon>Embryophyta</taxon>
        <taxon>Tracheophyta</taxon>
        <taxon>Spermatophyta</taxon>
        <taxon>Magnoliopsida</taxon>
        <taxon>eudicotyledons</taxon>
        <taxon>Gunneridae</taxon>
        <taxon>Pentapetalae</taxon>
        <taxon>rosids</taxon>
        <taxon>fabids</taxon>
        <taxon>Fagales</taxon>
        <taxon>Fagaceae</taxon>
        <taxon>Lithocarpus</taxon>
    </lineage>
</organism>
<dbReference type="GO" id="GO:0008270">
    <property type="term" value="F:zinc ion binding"/>
    <property type="evidence" value="ECO:0007669"/>
    <property type="project" value="UniProtKB-KW"/>
</dbReference>
<dbReference type="Pfam" id="PF05699">
    <property type="entry name" value="Dimer_Tnp_hAT"/>
    <property type="match status" value="1"/>
</dbReference>
<comment type="caution">
    <text evidence="10">The sequence shown here is derived from an EMBL/GenBank/DDBJ whole genome shotgun (WGS) entry which is preliminary data.</text>
</comment>
<dbReference type="GO" id="GO:0005634">
    <property type="term" value="C:nucleus"/>
    <property type="evidence" value="ECO:0007669"/>
    <property type="project" value="UniProtKB-SubCell"/>
</dbReference>
<dbReference type="GO" id="GO:0003677">
    <property type="term" value="F:DNA binding"/>
    <property type="evidence" value="ECO:0007669"/>
    <property type="project" value="UniProtKB-KW"/>
</dbReference>
<keyword evidence="11" id="KW-1185">Reference proteome</keyword>
<dbReference type="SUPFAM" id="SSF53098">
    <property type="entry name" value="Ribonuclease H-like"/>
    <property type="match status" value="1"/>
</dbReference>
<evidence type="ECO:0000256" key="3">
    <source>
        <dbReference type="ARBA" id="ARBA00022771"/>
    </source>
</evidence>
<feature type="compositionally biased region" description="Polar residues" evidence="8">
    <location>
        <begin position="1"/>
        <end position="17"/>
    </location>
</feature>
<proteinExistence type="predicted"/>
<feature type="domain" description="BED-type" evidence="9">
    <location>
        <begin position="19"/>
        <end position="69"/>
    </location>
</feature>
<dbReference type="AlphaFoldDB" id="A0AAW2DR86"/>
<dbReference type="PANTHER" id="PTHR32166:SF81">
    <property type="entry name" value="OS06G0658400 PROTEIN"/>
    <property type="match status" value="1"/>
</dbReference>
<feature type="region of interest" description="Disordered" evidence="8">
    <location>
        <begin position="78"/>
        <end position="99"/>
    </location>
</feature>
<dbReference type="InterPro" id="IPR008906">
    <property type="entry name" value="HATC_C_dom"/>
</dbReference>
<evidence type="ECO:0000313" key="11">
    <source>
        <dbReference type="Proteomes" id="UP001459277"/>
    </source>
</evidence>
<keyword evidence="5" id="KW-0238">DNA-binding</keyword>
<sequence>MDEVTSTETSPSSNQEVPNDESPLWQYVTKVELPPGASVKSSGNTYFKCHYCGVIYMGSYSRVKAHLLKIPNKGRGPIPISPFRRQEGSDSTNPVDGKRRKVTVNSPLERAFQNNARHDLDSKIARMFYIGGLPFNFARNPYYRSSYAYAATHSIPGYVPPGYNALRTTLLQKERAHVERLLKPIKDSWLENGVSIVSDEWSDPQRRPLINIMAVSDRGPVFIKAIDGSGEFKDKHYIAEVLKDAIKEIGHEKIVQVITDNANVMKFAGALIECEYPKIFWTPCVVHTLNLALKNICAAKHTEKNEVTYDECSWITRIADDASFIRVFIINHSMRLAMFKEFCPLKLLQVVNTRFALVVVMLKRLKLIKRCLQAMAISDQWASYREDDVGKAQKVKDMILSDLWWDKIDYILEFIAPIYDMLRVADTDKLCLHLVYEMWDSMIEKVKAAIYRHEGLEDDQYSSFWGVVYDILIDRWTKNCTPLHCLAHFLNPKYYSIEWLSENPKRIPPHRDHEISMERSKCLDRYFEDENELTVVKFEFAKFSGGKFPSPDALTDRWVLQPLVWWQYHGSAFPTLQTLALKLLGQPCSSSCAERNWSTYKFIHSLKRNKMALARAEDLVYVHSNLRLLSRRNEEYVNTATKMWDIAGDSWNESDINGGAEILENVALTLDEPELEVIVIGNASTSVTTSESEVQSEAIDVDDDEVGV</sequence>
<accession>A0AAW2DR86</accession>
<keyword evidence="3 7" id="KW-0863">Zinc-finger</keyword>